<name>A0ABN7XBF7_GIGMA</name>
<accession>A0ABN7XBF7</accession>
<evidence type="ECO:0000313" key="1">
    <source>
        <dbReference type="EMBL" id="CAG8851192.1"/>
    </source>
</evidence>
<keyword evidence="2" id="KW-1185">Reference proteome</keyword>
<sequence>NSIEIVPQLYNRQPQQYSNNFEIIPYQLNQHPLPIPQDQLANIQINNLPRQPSNVVDDGGEHEINCECPRICSIVLKNHRRCENCIIQNEEMNVNYGNVIINNNSQDSQDSKRIKYIIF</sequence>
<reference evidence="1 2" key="1">
    <citation type="submission" date="2021-06" db="EMBL/GenBank/DDBJ databases">
        <authorList>
            <person name="Kallberg Y."/>
            <person name="Tangrot J."/>
            <person name="Rosling A."/>
        </authorList>
    </citation>
    <scope>NUCLEOTIDE SEQUENCE [LARGE SCALE GENOMIC DNA]</scope>
    <source>
        <strain evidence="1 2">120-4 pot B 10/14</strain>
    </source>
</reference>
<comment type="caution">
    <text evidence="1">The sequence shown here is derived from an EMBL/GenBank/DDBJ whole genome shotgun (WGS) entry which is preliminary data.</text>
</comment>
<dbReference type="EMBL" id="CAJVQB010104830">
    <property type="protein sequence ID" value="CAG8851192.1"/>
    <property type="molecule type" value="Genomic_DNA"/>
</dbReference>
<organism evidence="1 2">
    <name type="scientific">Gigaspora margarita</name>
    <dbReference type="NCBI Taxonomy" id="4874"/>
    <lineage>
        <taxon>Eukaryota</taxon>
        <taxon>Fungi</taxon>
        <taxon>Fungi incertae sedis</taxon>
        <taxon>Mucoromycota</taxon>
        <taxon>Glomeromycotina</taxon>
        <taxon>Glomeromycetes</taxon>
        <taxon>Diversisporales</taxon>
        <taxon>Gigasporaceae</taxon>
        <taxon>Gigaspora</taxon>
    </lineage>
</organism>
<dbReference type="Proteomes" id="UP000789901">
    <property type="component" value="Unassembled WGS sequence"/>
</dbReference>
<gene>
    <name evidence="1" type="ORF">GMARGA_LOCUS40607</name>
</gene>
<protein>
    <submittedName>
        <fullName evidence="1">32795_t:CDS:1</fullName>
    </submittedName>
</protein>
<feature type="non-terminal residue" evidence="1">
    <location>
        <position position="1"/>
    </location>
</feature>
<proteinExistence type="predicted"/>
<feature type="non-terminal residue" evidence="1">
    <location>
        <position position="119"/>
    </location>
</feature>
<evidence type="ECO:0000313" key="2">
    <source>
        <dbReference type="Proteomes" id="UP000789901"/>
    </source>
</evidence>